<gene>
    <name evidence="3" type="ORF">Rsub_09665</name>
</gene>
<evidence type="ECO:0000256" key="2">
    <source>
        <dbReference type="SAM" id="Phobius"/>
    </source>
</evidence>
<protein>
    <submittedName>
        <fullName evidence="3">Uncharacterized protein</fullName>
    </submittedName>
</protein>
<proteinExistence type="predicted"/>
<keyword evidence="2" id="KW-0472">Membrane</keyword>
<reference evidence="3 4" key="1">
    <citation type="journal article" date="2018" name="Sci. Rep.">
        <title>Raphidocelis subcapitata (=Pseudokirchneriella subcapitata) provides an insight into genome evolution and environmental adaptations in the Sphaeropleales.</title>
        <authorList>
            <person name="Suzuki S."/>
            <person name="Yamaguchi H."/>
            <person name="Nakajima N."/>
            <person name="Kawachi M."/>
        </authorList>
    </citation>
    <scope>NUCLEOTIDE SEQUENCE [LARGE SCALE GENOMIC DNA]</scope>
    <source>
        <strain evidence="3 4">NIES-35</strain>
    </source>
</reference>
<dbReference type="InParanoid" id="A0A2V0PBA7"/>
<evidence type="ECO:0000313" key="4">
    <source>
        <dbReference type="Proteomes" id="UP000247498"/>
    </source>
</evidence>
<name>A0A2V0PBA7_9CHLO</name>
<keyword evidence="2" id="KW-0812">Transmembrane</keyword>
<dbReference type="Proteomes" id="UP000247498">
    <property type="component" value="Unassembled WGS sequence"/>
</dbReference>
<feature type="transmembrane region" description="Helical" evidence="2">
    <location>
        <begin position="188"/>
        <end position="208"/>
    </location>
</feature>
<feature type="transmembrane region" description="Helical" evidence="2">
    <location>
        <begin position="256"/>
        <end position="277"/>
    </location>
</feature>
<dbReference type="EMBL" id="BDRX01000087">
    <property type="protein sequence ID" value="GBF96809.1"/>
    <property type="molecule type" value="Genomic_DNA"/>
</dbReference>
<feature type="compositionally biased region" description="Low complexity" evidence="1">
    <location>
        <begin position="93"/>
        <end position="121"/>
    </location>
</feature>
<keyword evidence="4" id="KW-1185">Reference proteome</keyword>
<evidence type="ECO:0000313" key="3">
    <source>
        <dbReference type="EMBL" id="GBF96809.1"/>
    </source>
</evidence>
<comment type="caution">
    <text evidence="3">The sequence shown here is derived from an EMBL/GenBank/DDBJ whole genome shotgun (WGS) entry which is preliminary data.</text>
</comment>
<feature type="region of interest" description="Disordered" evidence="1">
    <location>
        <begin position="307"/>
        <end position="328"/>
    </location>
</feature>
<organism evidence="3 4">
    <name type="scientific">Raphidocelis subcapitata</name>
    <dbReference type="NCBI Taxonomy" id="307507"/>
    <lineage>
        <taxon>Eukaryota</taxon>
        <taxon>Viridiplantae</taxon>
        <taxon>Chlorophyta</taxon>
        <taxon>core chlorophytes</taxon>
        <taxon>Chlorophyceae</taxon>
        <taxon>CS clade</taxon>
        <taxon>Sphaeropleales</taxon>
        <taxon>Selenastraceae</taxon>
        <taxon>Raphidocelis</taxon>
    </lineage>
</organism>
<accession>A0A2V0PBA7</accession>
<keyword evidence="2" id="KW-1133">Transmembrane helix</keyword>
<feature type="compositionally biased region" description="Low complexity" evidence="1">
    <location>
        <begin position="136"/>
        <end position="156"/>
    </location>
</feature>
<dbReference type="AlphaFoldDB" id="A0A2V0PBA7"/>
<sequence>MLASSLAGPLGSVGGSALPAAAAAVLGVLRRMPDAGGAGARGAAEAKGAVHPGRASAWPHDGPFGLPPWAASALGGAPRRRSYSLPSTPAPPQFQAKARAAAASTAAPAAPSFAAQPALRAQQEALKAHQAPPLPQEQQQQQSSGQPAPAAPQQSALGLPLPALPLRVKGVGRKMLLRQINRTLIRRIARRATIGIPILGVYFVARLLRKDAASLAAHLAARDHGLAALYALAVTAEVADVAAQALITLGMGVSSGLLPAGALPAGLFGFAALPALLAAADRVSLVCAGVSCGAGLTGEGWKAYRRQEGGAGSGADSQDEGGTDKPAA</sequence>
<dbReference type="OrthoDB" id="551381at2759"/>
<feature type="transmembrane region" description="Helical" evidence="2">
    <location>
        <begin position="228"/>
        <end position="249"/>
    </location>
</feature>
<feature type="region of interest" description="Disordered" evidence="1">
    <location>
        <begin position="35"/>
        <end position="156"/>
    </location>
</feature>
<evidence type="ECO:0000256" key="1">
    <source>
        <dbReference type="SAM" id="MobiDB-lite"/>
    </source>
</evidence>